<gene>
    <name evidence="2" type="ORF">RB2654_13029</name>
</gene>
<dbReference type="InterPro" id="IPR029058">
    <property type="entry name" value="AB_hydrolase_fold"/>
</dbReference>
<dbReference type="Pfam" id="PF12146">
    <property type="entry name" value="Hydrolase_4"/>
    <property type="match status" value="1"/>
</dbReference>
<dbReference type="RefSeq" id="WP_008332335.1">
    <property type="nucleotide sequence ID" value="NZ_CH902578.1"/>
</dbReference>
<dbReference type="InterPro" id="IPR050228">
    <property type="entry name" value="Carboxylesterase_BioH"/>
</dbReference>
<dbReference type="InterPro" id="IPR022742">
    <property type="entry name" value="Hydrolase_4"/>
</dbReference>
<name>A3VCX3_9RHOB</name>
<dbReference type="PANTHER" id="PTHR43194:SF5">
    <property type="entry name" value="PIMELOYL-[ACYL-CARRIER PROTEIN] METHYL ESTER ESTERASE"/>
    <property type="match status" value="1"/>
</dbReference>
<dbReference type="SUPFAM" id="SSF53474">
    <property type="entry name" value="alpha/beta-Hydrolases"/>
    <property type="match status" value="1"/>
</dbReference>
<dbReference type="PANTHER" id="PTHR43194">
    <property type="entry name" value="HYDROLASE ALPHA/BETA FOLD FAMILY"/>
    <property type="match status" value="1"/>
</dbReference>
<dbReference type="Proteomes" id="UP000002931">
    <property type="component" value="Unassembled WGS sequence"/>
</dbReference>
<dbReference type="EMBL" id="AAMT01000003">
    <property type="protein sequence ID" value="EAQ13997.1"/>
    <property type="molecule type" value="Genomic_DNA"/>
</dbReference>
<dbReference type="STRING" id="314271.RB2654_13029"/>
<comment type="caution">
    <text evidence="2">The sequence shown here is derived from an EMBL/GenBank/DDBJ whole genome shotgun (WGS) entry which is preliminary data.</text>
</comment>
<proteinExistence type="predicted"/>
<evidence type="ECO:0000259" key="1">
    <source>
        <dbReference type="Pfam" id="PF12146"/>
    </source>
</evidence>
<organism evidence="2 3">
    <name type="scientific">Maritimibacter alkaliphilus HTCC2654</name>
    <dbReference type="NCBI Taxonomy" id="314271"/>
    <lineage>
        <taxon>Bacteria</taxon>
        <taxon>Pseudomonadati</taxon>
        <taxon>Pseudomonadota</taxon>
        <taxon>Alphaproteobacteria</taxon>
        <taxon>Rhodobacterales</taxon>
        <taxon>Roseobacteraceae</taxon>
        <taxon>Maritimibacter</taxon>
    </lineage>
</organism>
<dbReference type="AlphaFoldDB" id="A3VCX3"/>
<reference evidence="2 3" key="1">
    <citation type="journal article" date="2010" name="J. Bacteriol.">
        <title>Genome sequences of Pelagibaca bermudensis HTCC2601T and Maritimibacter alkaliphilus HTCC2654T, the type strains of two marine Roseobacter genera.</title>
        <authorList>
            <person name="Thrash J.C."/>
            <person name="Cho J.C."/>
            <person name="Ferriera S."/>
            <person name="Johnson J."/>
            <person name="Vergin K.L."/>
            <person name="Giovannoni S.J."/>
        </authorList>
    </citation>
    <scope>NUCLEOTIDE SEQUENCE [LARGE SCALE GENOMIC DNA]</scope>
    <source>
        <strain evidence="2 3">HTCC2654</strain>
    </source>
</reference>
<keyword evidence="3" id="KW-1185">Reference proteome</keyword>
<feature type="domain" description="Serine aminopeptidase S33" evidence="1">
    <location>
        <begin position="74"/>
        <end position="300"/>
    </location>
</feature>
<sequence length="320" mass="33736">MKFILIPAISVGIFFAIAFVLILSQPPKGFVSAETLDFPEGDSGASVSELLTFTARDGATLGYRDIAGTGSGDMILVHGSGWHGAAYEPLAQAISQRCGYRVIVPDLRGHGPLADPRGDIAYVGQLEDDLADLLDHLGLDRAVFAGHSSGGGLVIRFAGGAHGARMDRAVLIAPFLKYNAPTATEGSVWARPLTRRIIGLSMLNAVGIRALNGLTVIEFNLPETVRATEQGQWATASYSHRLNTGYAPRSDYLADIAALPPFLLLAGSDDAAFRPMEYEPVMSGATTNGNYEILPGLGHLGILDAAETTEAIAGFLGCPK</sequence>
<evidence type="ECO:0000313" key="3">
    <source>
        <dbReference type="Proteomes" id="UP000002931"/>
    </source>
</evidence>
<dbReference type="HOGENOM" id="CLU_068615_0_0_5"/>
<dbReference type="eggNOG" id="COG2267">
    <property type="taxonomic scope" value="Bacteria"/>
</dbReference>
<evidence type="ECO:0000313" key="2">
    <source>
        <dbReference type="EMBL" id="EAQ13997.1"/>
    </source>
</evidence>
<dbReference type="Gene3D" id="3.40.50.1820">
    <property type="entry name" value="alpha/beta hydrolase"/>
    <property type="match status" value="1"/>
</dbReference>
<protein>
    <recommendedName>
        <fullName evidence="1">Serine aminopeptidase S33 domain-containing protein</fullName>
    </recommendedName>
</protein>
<accession>A3VCX3</accession>